<keyword evidence="4" id="KW-1185">Reference proteome</keyword>
<keyword evidence="1" id="KW-0472">Membrane</keyword>
<name>A0A544TRH4_9BACI</name>
<dbReference type="CDD" id="cd15787">
    <property type="entry name" value="YycH_N"/>
    <property type="match status" value="1"/>
</dbReference>
<proteinExistence type="predicted"/>
<evidence type="ECO:0000259" key="2">
    <source>
        <dbReference type="Pfam" id="PF07435"/>
    </source>
</evidence>
<evidence type="ECO:0000313" key="3">
    <source>
        <dbReference type="EMBL" id="TQR20043.1"/>
    </source>
</evidence>
<accession>A0A544TRH4</accession>
<dbReference type="OrthoDB" id="2382185at2"/>
<evidence type="ECO:0000256" key="1">
    <source>
        <dbReference type="SAM" id="Phobius"/>
    </source>
</evidence>
<dbReference type="InterPro" id="IPR042274">
    <property type="entry name" value="YycH/YycI_2"/>
</dbReference>
<dbReference type="EMBL" id="VDGI01000008">
    <property type="protein sequence ID" value="TQR20043.1"/>
    <property type="molecule type" value="Genomic_DNA"/>
</dbReference>
<sequence length="440" mass="50589">MGLKYIEQVKSVILLLLILLSLTLTFTIWTYSPSYDTIETPIVNISIAEKKKMEDVVKPYRILYSQEETLNGSITSPNIEKVLSSLKKWEIQTVELLNNKASFQQINDYIKTPNRITLFYPAEVPLKTFSTILSFADPNLPDASFNRLVIEWNGKEDDEMKLYFINTLKQKVYTSRADKVDKKGFTDIIIKQASNLPEYNEIERPGKLSLYVTNNPEDMMSYTYILEEIAPEKFKNALFSSPGLVRSNSGGSSGQQYTDDSALMNVDFLYKRLSYVNPAAESENPAKPDELIQNSLNFINEHDGWTDDYRYNRINPLNQQVSYQLYFSGLQVLSSDTWTEITQYWGLNRVYRYIRPYYMLNGSSSIKTSHVQLPSGQSTYDLISKIPDASLIEDIIICYYLSRDDHQDLVKLDPSWYYLINGTWTRVSPEILGGGKLGLE</sequence>
<dbReference type="Gene3D" id="3.30.310.160">
    <property type="entry name" value="YycH protein, domain 2"/>
    <property type="match status" value="1"/>
</dbReference>
<keyword evidence="1" id="KW-0812">Transmembrane</keyword>
<dbReference type="Proteomes" id="UP000316626">
    <property type="component" value="Unassembled WGS sequence"/>
</dbReference>
<dbReference type="InterPro" id="IPR009996">
    <property type="entry name" value="YycH"/>
</dbReference>
<dbReference type="Pfam" id="PF07435">
    <property type="entry name" value="YycH"/>
    <property type="match status" value="1"/>
</dbReference>
<feature type="transmembrane region" description="Helical" evidence="1">
    <location>
        <begin position="12"/>
        <end position="31"/>
    </location>
</feature>
<keyword evidence="1" id="KW-1133">Transmembrane helix</keyword>
<reference evidence="3 4" key="1">
    <citation type="submission" date="2019-06" db="EMBL/GenBank/DDBJ databases">
        <title>Psychrobacillus vulpis sp. nov., a new species isolated from feces of a red fox that inhabits in The Tablas de Daimiel Natural Park, Albacete, Spain.</title>
        <authorList>
            <person name="Rodriguez M."/>
            <person name="Reina J.C."/>
            <person name="Bejar V."/>
            <person name="Llamas I."/>
        </authorList>
    </citation>
    <scope>NUCLEOTIDE SEQUENCE [LARGE SCALE GENOMIC DNA]</scope>
    <source>
        <strain evidence="3 4">Z8</strain>
    </source>
</reference>
<evidence type="ECO:0000313" key="4">
    <source>
        <dbReference type="Proteomes" id="UP000316626"/>
    </source>
</evidence>
<dbReference type="AlphaFoldDB" id="A0A544TRH4"/>
<protein>
    <recommendedName>
        <fullName evidence="2">Regulatory protein YycH domain-containing protein</fullName>
    </recommendedName>
</protein>
<feature type="domain" description="Regulatory protein YycH" evidence="2">
    <location>
        <begin position="7"/>
        <end position="427"/>
    </location>
</feature>
<gene>
    <name evidence="3" type="ORF">FG384_09100</name>
</gene>
<organism evidence="3 4">
    <name type="scientific">Psychrobacillus vulpis</name>
    <dbReference type="NCBI Taxonomy" id="2325572"/>
    <lineage>
        <taxon>Bacteria</taxon>
        <taxon>Bacillati</taxon>
        <taxon>Bacillota</taxon>
        <taxon>Bacilli</taxon>
        <taxon>Bacillales</taxon>
        <taxon>Bacillaceae</taxon>
        <taxon>Psychrobacillus</taxon>
    </lineage>
</organism>
<comment type="caution">
    <text evidence="3">The sequence shown here is derived from an EMBL/GenBank/DDBJ whole genome shotgun (WGS) entry which is preliminary data.</text>
</comment>